<protein>
    <recommendedName>
        <fullName evidence="2">SHOCT domain-containing protein</fullName>
    </recommendedName>
</protein>
<dbReference type="STRING" id="694327.DFW101_2461"/>
<organism evidence="3 4">
    <name type="scientific">Solidesulfovibrio carbinoliphilus subsp. oakridgensis</name>
    <dbReference type="NCBI Taxonomy" id="694327"/>
    <lineage>
        <taxon>Bacteria</taxon>
        <taxon>Pseudomonadati</taxon>
        <taxon>Thermodesulfobacteriota</taxon>
        <taxon>Desulfovibrionia</taxon>
        <taxon>Desulfovibrionales</taxon>
        <taxon>Desulfovibrionaceae</taxon>
        <taxon>Solidesulfovibrio</taxon>
    </lineage>
</organism>
<dbReference type="InterPro" id="IPR018649">
    <property type="entry name" value="SHOCT"/>
</dbReference>
<dbReference type="Pfam" id="PF09851">
    <property type="entry name" value="SHOCT"/>
    <property type="match status" value="1"/>
</dbReference>
<feature type="domain" description="SHOCT" evidence="2">
    <location>
        <begin position="53"/>
        <end position="78"/>
    </location>
</feature>
<dbReference type="AlphaFoldDB" id="G7Q6Y2"/>
<keyword evidence="1" id="KW-1133">Transmembrane helix</keyword>
<dbReference type="RefSeq" id="WP_009181839.1">
    <property type="nucleotide sequence ID" value="NZ_CM001368.1"/>
</dbReference>
<feature type="transmembrane region" description="Helical" evidence="1">
    <location>
        <begin position="15"/>
        <end position="38"/>
    </location>
</feature>
<dbReference type="HOGENOM" id="CLU_2478294_0_0_7"/>
<evidence type="ECO:0000313" key="4">
    <source>
        <dbReference type="Proteomes" id="UP000004662"/>
    </source>
</evidence>
<keyword evidence="1" id="KW-0472">Membrane</keyword>
<gene>
    <name evidence="3" type="ORF">DFW101_2461</name>
</gene>
<reference evidence="4" key="1">
    <citation type="journal article" date="2015" name="Genome Announc.">
        <title>High-Quality Draft Genome Sequence of Desulfovibrio carbinoliphilus FW-101-2B, an Organic Acid-Oxidizing Sulfate-Reducing Bacterium Isolated from Uranium(VI)-Contaminated Groundwater.</title>
        <authorList>
            <person name="Ramsay B.D."/>
            <person name="Hwang C."/>
            <person name="Woo H.L."/>
            <person name="Carroll S.L."/>
            <person name="Lucas S."/>
            <person name="Han J."/>
            <person name="Lapidus A.L."/>
            <person name="Cheng J.F."/>
            <person name="Goodwin L.A."/>
            <person name="Pitluck S."/>
            <person name="Peters L."/>
            <person name="Chertkov O."/>
            <person name="Held B."/>
            <person name="Detter J.C."/>
            <person name="Han C.S."/>
            <person name="Tapia R."/>
            <person name="Land M.L."/>
            <person name="Hauser L.J."/>
            <person name="Kyrpides N.C."/>
            <person name="Ivanova N.N."/>
            <person name="Mikhailova N."/>
            <person name="Pagani I."/>
            <person name="Woyke T."/>
            <person name="Arkin A.P."/>
            <person name="Dehal P."/>
            <person name="Chivian D."/>
            <person name="Criddle C.S."/>
            <person name="Wu W."/>
            <person name="Chakraborty R."/>
            <person name="Hazen T.C."/>
            <person name="Fields M.W."/>
        </authorList>
    </citation>
    <scope>NUCLEOTIDE SEQUENCE [LARGE SCALE GENOMIC DNA]</scope>
    <source>
        <strain evidence="4">FW-101-2B</strain>
    </source>
</reference>
<proteinExistence type="predicted"/>
<dbReference type="eggNOG" id="ENOG50318A5">
    <property type="taxonomic scope" value="Bacteria"/>
</dbReference>
<evidence type="ECO:0000313" key="3">
    <source>
        <dbReference type="EMBL" id="EHJ48465.1"/>
    </source>
</evidence>
<evidence type="ECO:0000256" key="1">
    <source>
        <dbReference type="SAM" id="Phobius"/>
    </source>
</evidence>
<evidence type="ECO:0000259" key="2">
    <source>
        <dbReference type="Pfam" id="PF09851"/>
    </source>
</evidence>
<dbReference type="EMBL" id="CM001368">
    <property type="protein sequence ID" value="EHJ48465.1"/>
    <property type="molecule type" value="Genomic_DNA"/>
</dbReference>
<keyword evidence="1" id="KW-0812">Transmembrane</keyword>
<name>G7Q6Y2_9BACT</name>
<keyword evidence="4" id="KW-1185">Reference proteome</keyword>
<dbReference type="Proteomes" id="UP000004662">
    <property type="component" value="Chromosome"/>
</dbReference>
<dbReference type="OrthoDB" id="5461365at2"/>
<sequence length="81" mass="9147">MWGCQTLLPFPGGGFFFPGAFLWLLVLVAVFLIVRAMLPAGNHRRGARADREDAMRILRTRLAEGAISEEEFDRLRRAVES</sequence>
<accession>G7Q6Y2</accession>